<dbReference type="PANTHER" id="PTHR13152">
    <property type="entry name" value="TFIIH, POLYPEPTIDE 4"/>
    <property type="match status" value="1"/>
</dbReference>
<protein>
    <recommendedName>
        <fullName evidence="9">RNA polymerase II transcription factor B subunit 2</fullName>
    </recommendedName>
</protein>
<evidence type="ECO:0000256" key="3">
    <source>
        <dbReference type="ARBA" id="ARBA00007132"/>
    </source>
</evidence>
<comment type="function">
    <text evidence="9">Component of the general transcription and DNA repair factor IIH (TFIIH) core complex which is involved in general and transcription-coupled nucleotide excision repair (NER) of damaged DNA.</text>
</comment>
<keyword evidence="4 9" id="KW-0227">DNA damage</keyword>
<comment type="function">
    <text evidence="1">Component of the general transcription and DNA repair factor IIH (TFIIH) core complex, which is involved in general and transcription-coupled nucleotide excision repair (NER) of damaged DNA and, when complexed to TFIIK, in RNA transcription by RNA polymerase II. In NER, TFIIH acts by opening DNA around the lesion to allow the excision of the damaged oligonucleotide and its replacement by a new DNA fragment. In transcription, TFIIH has an essential role in transcription initiation. When the pre-initiation complex (PIC) has been established, TFIIH is required for promoter opening and promoter escape. Phosphorylation of the C-terminal tail (CTD) of the largest subunit of RNA polymerase II by the kinase module TFIIK controls the initiation of transcription.</text>
</comment>
<dbReference type="GO" id="GO:0000439">
    <property type="term" value="C:transcription factor TFIIH core complex"/>
    <property type="evidence" value="ECO:0007669"/>
    <property type="project" value="InterPro"/>
</dbReference>
<dbReference type="Pfam" id="PF03849">
    <property type="entry name" value="Tfb2"/>
    <property type="match status" value="1"/>
</dbReference>
<name>A0AAD5SAH8_9FUNG</name>
<evidence type="ECO:0000313" key="12">
    <source>
        <dbReference type="Proteomes" id="UP001212841"/>
    </source>
</evidence>
<dbReference type="GO" id="GO:0005675">
    <property type="term" value="C:transcription factor TFIIH holo complex"/>
    <property type="evidence" value="ECO:0007669"/>
    <property type="project" value="TreeGrafter"/>
</dbReference>
<dbReference type="Gene3D" id="3.30.70.2610">
    <property type="match status" value="1"/>
</dbReference>
<organism evidence="11 12">
    <name type="scientific">Rhizophlyctis rosea</name>
    <dbReference type="NCBI Taxonomy" id="64517"/>
    <lineage>
        <taxon>Eukaryota</taxon>
        <taxon>Fungi</taxon>
        <taxon>Fungi incertae sedis</taxon>
        <taxon>Chytridiomycota</taxon>
        <taxon>Chytridiomycota incertae sedis</taxon>
        <taxon>Chytridiomycetes</taxon>
        <taxon>Rhizophlyctidales</taxon>
        <taxon>Rhizophlyctidaceae</taxon>
        <taxon>Rhizophlyctis</taxon>
    </lineage>
</organism>
<keyword evidence="6 9" id="KW-0804">Transcription</keyword>
<dbReference type="Pfam" id="PF18307">
    <property type="entry name" value="Tfb2_C"/>
    <property type="match status" value="1"/>
</dbReference>
<evidence type="ECO:0000256" key="8">
    <source>
        <dbReference type="ARBA" id="ARBA00023242"/>
    </source>
</evidence>
<evidence type="ECO:0000256" key="6">
    <source>
        <dbReference type="ARBA" id="ARBA00023163"/>
    </source>
</evidence>
<keyword evidence="12" id="KW-1185">Reference proteome</keyword>
<dbReference type="EMBL" id="JADGJD010001648">
    <property type="protein sequence ID" value="KAJ3039295.1"/>
    <property type="molecule type" value="Genomic_DNA"/>
</dbReference>
<dbReference type="InterPro" id="IPR040662">
    <property type="entry name" value="Tfb2_C"/>
</dbReference>
<gene>
    <name evidence="11" type="primary">TFB2</name>
    <name evidence="11" type="ORF">HK097_002875</name>
</gene>
<comment type="similarity">
    <text evidence="3 9">Belongs to the TFB2 family.</text>
</comment>
<evidence type="ECO:0000256" key="2">
    <source>
        <dbReference type="ARBA" id="ARBA00004123"/>
    </source>
</evidence>
<dbReference type="NCBIfam" id="TIGR00625">
    <property type="entry name" value="tfb2"/>
    <property type="match status" value="1"/>
</dbReference>
<evidence type="ECO:0000256" key="1">
    <source>
        <dbReference type="ARBA" id="ARBA00002817"/>
    </source>
</evidence>
<comment type="caution">
    <text evidence="11">The sequence shown here is derived from an EMBL/GenBank/DDBJ whole genome shotgun (WGS) entry which is preliminary data.</text>
</comment>
<dbReference type="GO" id="GO:0003690">
    <property type="term" value="F:double-stranded DNA binding"/>
    <property type="evidence" value="ECO:0007669"/>
    <property type="project" value="TreeGrafter"/>
</dbReference>
<accession>A0AAD5SAH8</accession>
<keyword evidence="7 9" id="KW-0234">DNA repair</keyword>
<dbReference type="GO" id="GO:0001671">
    <property type="term" value="F:ATPase activator activity"/>
    <property type="evidence" value="ECO:0007669"/>
    <property type="project" value="InterPro"/>
</dbReference>
<keyword evidence="8 9" id="KW-0539">Nucleus</keyword>
<sequence>MKAANLLSPSGITSQGFQFLLQDANTQVWRLLLTYLKLAEEQLQMNVVDVLGFIFQLGSLELGQDYSSDSLTDSQKVMMGDLKNLGLFYYRKKSTRFYPTRLATSLTSGSLMTAAKPSEEGGFIIVETNYRVYAYTESSLQIAILDLFVDLQIRFANMVMGIISRDSIRKALSNGISAEQIISFLTTHAHPEMRKQNPIIPATVVDQIRLWELERNRMRVHNGFLVEAFASKEEFDGLRKYAESQGLVMWVDEGEELVFVPEHGVDQVKEYIKRNISSGGGGRGDRRGR</sequence>
<dbReference type="AlphaFoldDB" id="A0AAD5SAH8"/>
<evidence type="ECO:0000259" key="10">
    <source>
        <dbReference type="Pfam" id="PF18307"/>
    </source>
</evidence>
<feature type="domain" description="Transcription factor Tfb2 C-terminal" evidence="10">
    <location>
        <begin position="206"/>
        <end position="273"/>
    </location>
</feature>
<dbReference type="GO" id="GO:0006289">
    <property type="term" value="P:nucleotide-excision repair"/>
    <property type="evidence" value="ECO:0007669"/>
    <property type="project" value="InterPro"/>
</dbReference>
<dbReference type="Proteomes" id="UP001212841">
    <property type="component" value="Unassembled WGS sequence"/>
</dbReference>
<evidence type="ECO:0000313" key="11">
    <source>
        <dbReference type="EMBL" id="KAJ3039295.1"/>
    </source>
</evidence>
<dbReference type="PANTHER" id="PTHR13152:SF0">
    <property type="entry name" value="GENERAL TRANSCRIPTION FACTOR IIH SUBUNIT 4"/>
    <property type="match status" value="1"/>
</dbReference>
<comment type="subcellular location">
    <subcellularLocation>
        <location evidence="2 9">Nucleus</location>
    </subcellularLocation>
</comment>
<evidence type="ECO:0000256" key="4">
    <source>
        <dbReference type="ARBA" id="ARBA00022763"/>
    </source>
</evidence>
<proteinExistence type="inferred from homology"/>
<reference evidence="11" key="1">
    <citation type="submission" date="2020-05" db="EMBL/GenBank/DDBJ databases">
        <title>Phylogenomic resolution of chytrid fungi.</title>
        <authorList>
            <person name="Stajich J.E."/>
            <person name="Amses K."/>
            <person name="Simmons R."/>
            <person name="Seto K."/>
            <person name="Myers J."/>
            <person name="Bonds A."/>
            <person name="Quandt C.A."/>
            <person name="Barry K."/>
            <person name="Liu P."/>
            <person name="Grigoriev I."/>
            <person name="Longcore J.E."/>
            <person name="James T.Y."/>
        </authorList>
    </citation>
    <scope>NUCLEOTIDE SEQUENCE</scope>
    <source>
        <strain evidence="11">JEL0318</strain>
    </source>
</reference>
<dbReference type="InterPro" id="IPR004598">
    <property type="entry name" value="TFIIH_p52/Tfb2"/>
</dbReference>
<evidence type="ECO:0000256" key="7">
    <source>
        <dbReference type="ARBA" id="ARBA00023204"/>
    </source>
</evidence>
<evidence type="ECO:0000256" key="9">
    <source>
        <dbReference type="RuleBase" id="RU364024"/>
    </source>
</evidence>
<evidence type="ECO:0000256" key="5">
    <source>
        <dbReference type="ARBA" id="ARBA00023015"/>
    </source>
</evidence>
<keyword evidence="5 9" id="KW-0805">Transcription regulation</keyword>